<comment type="caution">
    <text evidence="1">The sequence shown here is derived from an EMBL/GenBank/DDBJ whole genome shotgun (WGS) entry which is preliminary data.</text>
</comment>
<dbReference type="Pfam" id="PF06028">
    <property type="entry name" value="DUF915"/>
    <property type="match status" value="1"/>
</dbReference>
<dbReference type="Proteomes" id="UP000051672">
    <property type="component" value="Unassembled WGS sequence"/>
</dbReference>
<protein>
    <submittedName>
        <fullName evidence="1">Alpha beta hydrolase superfamily protein</fullName>
    </submittedName>
</protein>
<dbReference type="STRING" id="1423727.FC34_GL001605"/>
<gene>
    <name evidence="1" type="ORF">FC34_GL001605</name>
</gene>
<dbReference type="RefSeq" id="WP_057894878.1">
    <property type="nucleotide sequence ID" value="NZ_AYZQ01000004.1"/>
</dbReference>
<dbReference type="InterPro" id="IPR029058">
    <property type="entry name" value="AB_hydrolase_fold"/>
</dbReference>
<name>A0A0R2AY89_9LACO</name>
<dbReference type="PANTHER" id="PTHR37946:SF1">
    <property type="entry name" value="SLL1969 PROTEIN"/>
    <property type="match status" value="1"/>
</dbReference>
<evidence type="ECO:0000313" key="2">
    <source>
        <dbReference type="Proteomes" id="UP000051672"/>
    </source>
</evidence>
<dbReference type="SUPFAM" id="SSF53474">
    <property type="entry name" value="alpha/beta-Hydrolases"/>
    <property type="match status" value="1"/>
</dbReference>
<dbReference type="EMBL" id="AYZQ01000004">
    <property type="protein sequence ID" value="KRM71490.1"/>
    <property type="molecule type" value="Genomic_DNA"/>
</dbReference>
<evidence type="ECO:0000313" key="1">
    <source>
        <dbReference type="EMBL" id="KRM71490.1"/>
    </source>
</evidence>
<dbReference type="GO" id="GO:0016787">
    <property type="term" value="F:hydrolase activity"/>
    <property type="evidence" value="ECO:0007669"/>
    <property type="project" value="UniProtKB-KW"/>
</dbReference>
<accession>A0A0R2AY89</accession>
<dbReference type="AlphaFoldDB" id="A0A0R2AY89"/>
<dbReference type="InterPro" id="IPR010315">
    <property type="entry name" value="DUF915_hydro-like"/>
</dbReference>
<proteinExistence type="predicted"/>
<dbReference type="PANTHER" id="PTHR37946">
    <property type="entry name" value="SLL1969 PROTEIN"/>
    <property type="match status" value="1"/>
</dbReference>
<dbReference type="OrthoDB" id="503948at2"/>
<sequence length="275" mass="30939">MFWWLSCLIVLGLLGLLWDFKLIAKPQMTVSTKASVLVPTLFIPGYYGNRYSFGHMLWRMHKRGQLDKQVVAIVKRDGHVKLLGQLQPQTRAAVQVLYQRKSSRPNLQQSGLEAVITALQQQADFDQVNLVAHSMGGVTAVLYMLSQPRVPVGKMVTIAAPLNDLEVAENGPISNWRITAHGPEHIEPIFAQFQATIQNLPPELRWLNIAGDILIGGRNDGVVSVNSSFAIRFLVKGKIDRYIEVIIRGPRATHSLLHENPLVDRDISQFLWPRR</sequence>
<reference evidence="1 2" key="1">
    <citation type="journal article" date="2015" name="Genome Announc.">
        <title>Expanding the biotechnology potential of lactobacilli through comparative genomics of 213 strains and associated genera.</title>
        <authorList>
            <person name="Sun Z."/>
            <person name="Harris H.M."/>
            <person name="McCann A."/>
            <person name="Guo C."/>
            <person name="Argimon S."/>
            <person name="Zhang W."/>
            <person name="Yang X."/>
            <person name="Jeffery I.B."/>
            <person name="Cooney J.C."/>
            <person name="Kagawa T.F."/>
            <person name="Liu W."/>
            <person name="Song Y."/>
            <person name="Salvetti E."/>
            <person name="Wrobel A."/>
            <person name="Rasinkangas P."/>
            <person name="Parkhill J."/>
            <person name="Rea M.C."/>
            <person name="O'Sullivan O."/>
            <person name="Ritari J."/>
            <person name="Douillard F.P."/>
            <person name="Paul Ross R."/>
            <person name="Yang R."/>
            <person name="Briner A.E."/>
            <person name="Felis G.E."/>
            <person name="de Vos W.M."/>
            <person name="Barrangou R."/>
            <person name="Klaenhammer T.R."/>
            <person name="Caufield P.W."/>
            <person name="Cui Y."/>
            <person name="Zhang H."/>
            <person name="O'Toole P.W."/>
        </authorList>
    </citation>
    <scope>NUCLEOTIDE SEQUENCE [LARGE SCALE GENOMIC DNA]</scope>
    <source>
        <strain evidence="1 2">DSM 23927</strain>
    </source>
</reference>
<dbReference type="PATRIC" id="fig|1423727.3.peg.1627"/>
<keyword evidence="1" id="KW-0378">Hydrolase</keyword>
<keyword evidence="2" id="KW-1185">Reference proteome</keyword>
<organism evidence="1 2">
    <name type="scientific">Lacticaseibacillus brantae DSM 23927</name>
    <dbReference type="NCBI Taxonomy" id="1423727"/>
    <lineage>
        <taxon>Bacteria</taxon>
        <taxon>Bacillati</taxon>
        <taxon>Bacillota</taxon>
        <taxon>Bacilli</taxon>
        <taxon>Lactobacillales</taxon>
        <taxon>Lactobacillaceae</taxon>
        <taxon>Lacticaseibacillus</taxon>
    </lineage>
</organism>
<dbReference type="Gene3D" id="3.40.50.1820">
    <property type="entry name" value="alpha/beta hydrolase"/>
    <property type="match status" value="1"/>
</dbReference>